<dbReference type="SUPFAM" id="SSF75011">
    <property type="entry name" value="3-carboxy-cis,cis-mucoante lactonizing enzyme"/>
    <property type="match status" value="1"/>
</dbReference>
<dbReference type="Proteomes" id="UP000019335">
    <property type="component" value="Unassembled WGS sequence"/>
</dbReference>
<reference evidence="3 4" key="1">
    <citation type="journal article" date="2014" name="Mol. Plant">
        <title>Chromosome Scale Genome Assembly and Transcriptome Profiling of Nannochloropsis gaditana in Nitrogen Depletion.</title>
        <authorList>
            <person name="Corteggiani Carpinelli E."/>
            <person name="Telatin A."/>
            <person name="Vitulo N."/>
            <person name="Forcato C."/>
            <person name="D'Angelo M."/>
            <person name="Schiavon R."/>
            <person name="Vezzi A."/>
            <person name="Giacometti G.M."/>
            <person name="Morosinotto T."/>
            <person name="Valle G."/>
        </authorList>
    </citation>
    <scope>NUCLEOTIDE SEQUENCE [LARGE SCALE GENOMIC DNA]</scope>
    <source>
        <strain evidence="3 4">B-31</strain>
    </source>
</reference>
<evidence type="ECO:0000313" key="3">
    <source>
        <dbReference type="EMBL" id="EWM20154.1"/>
    </source>
</evidence>
<dbReference type="EMBL" id="AZIL01003304">
    <property type="protein sequence ID" value="EWM20154.1"/>
    <property type="molecule type" value="Genomic_DNA"/>
</dbReference>
<feature type="compositionally biased region" description="Polar residues" evidence="1">
    <location>
        <begin position="285"/>
        <end position="303"/>
    </location>
</feature>
<comment type="caution">
    <text evidence="3">The sequence shown here is derived from an EMBL/GenBank/DDBJ whole genome shotgun (WGS) entry which is preliminary data.</text>
</comment>
<feature type="compositionally biased region" description="Low complexity" evidence="1">
    <location>
        <begin position="304"/>
        <end position="338"/>
    </location>
</feature>
<dbReference type="PRINTS" id="PR01217">
    <property type="entry name" value="PRICHEXTENSN"/>
</dbReference>
<accession>W7TGT8</accession>
<gene>
    <name evidence="3" type="ORF">Naga_101486g1</name>
</gene>
<protein>
    <submittedName>
        <fullName evidence="3">Uncharacterized protein</fullName>
    </submittedName>
</protein>
<evidence type="ECO:0000256" key="1">
    <source>
        <dbReference type="SAM" id="MobiDB-lite"/>
    </source>
</evidence>
<feature type="signal peptide" evidence="2">
    <location>
        <begin position="1"/>
        <end position="26"/>
    </location>
</feature>
<dbReference type="AlphaFoldDB" id="W7TGT8"/>
<proteinExistence type="predicted"/>
<feature type="chain" id="PRO_5004903549" evidence="2">
    <location>
        <begin position="27"/>
        <end position="454"/>
    </location>
</feature>
<evidence type="ECO:0000313" key="4">
    <source>
        <dbReference type="Proteomes" id="UP000019335"/>
    </source>
</evidence>
<sequence length="454" mass="48456">MLCPKMRTRPFLLFLVGMLALSTASAAPAFMYGIDDNNEIVQYDPVNKVTRLIQDTGLTKFQGSNAFAFDGVRNQMFWLYQGDATNPAGLYYWDQVTGTIDRIASQAQTWDNQRFPANAVYYRDPSTGISYFVWITERGSTVNFLPITYDASGNPTGVGADIQRTISGPSFSPSFMRFGDIAIQTSTKQLYLATNEFSNGRFSKIDLTNAFGQALLPYTEIKTGNPSLQLAFDCEENILYGQQYVATDTGSDNWYTINLATGVTTTIPNYSTEGARLSARDLGGSSCTDSPLTASPTRAPTGQPTSTPTATPTFSPSASPSIVGPTVTPTPAPTSSGPTPSPNPTASPTLSPTSSPTAAPTLTPTASPTTTPTPSPTSVAPFCRDCAITNTTCADTGGNYLGFFPNTTTPEACSTQCQTFFPGFVSWFGLLIASELFNPAPCEWLGHLSCAAPL</sequence>
<evidence type="ECO:0000256" key="2">
    <source>
        <dbReference type="SAM" id="SignalP"/>
    </source>
</evidence>
<keyword evidence="4" id="KW-1185">Reference proteome</keyword>
<organism evidence="3 4">
    <name type="scientific">Nannochloropsis gaditana</name>
    <dbReference type="NCBI Taxonomy" id="72520"/>
    <lineage>
        <taxon>Eukaryota</taxon>
        <taxon>Sar</taxon>
        <taxon>Stramenopiles</taxon>
        <taxon>Ochrophyta</taxon>
        <taxon>Eustigmatophyceae</taxon>
        <taxon>Eustigmatales</taxon>
        <taxon>Monodopsidaceae</taxon>
        <taxon>Nannochloropsis</taxon>
    </lineage>
</organism>
<name>W7TGT8_9STRA</name>
<keyword evidence="2" id="KW-0732">Signal</keyword>
<feature type="region of interest" description="Disordered" evidence="1">
    <location>
        <begin position="279"/>
        <end position="378"/>
    </location>
</feature>
<dbReference type="OrthoDB" id="211761at2759"/>
<feature type="compositionally biased region" description="Low complexity" evidence="1">
    <location>
        <begin position="346"/>
        <end position="378"/>
    </location>
</feature>